<dbReference type="PROSITE" id="PS52048">
    <property type="entry name" value="UCH_DOMAIN"/>
    <property type="match status" value="1"/>
</dbReference>
<evidence type="ECO:0000256" key="4">
    <source>
        <dbReference type="ARBA" id="ARBA00022786"/>
    </source>
</evidence>
<dbReference type="RefSeq" id="XP_007772108.1">
    <property type="nucleotide sequence ID" value="XM_007773918.1"/>
</dbReference>
<feature type="site" description="Important for enzyme activity" evidence="7">
    <location>
        <position position="195"/>
    </location>
</feature>
<sequence>MPGKWIPLECNPEVLNSWSKQVGVVTSQFQFTDVYGLDPELLALVPRPVLAVVLLFPLNGKIKEEREKENEKYGKEPQPIDHTIFYIKQTIGNACGTMGLLHALTNSPITIAPESPLEKYMHQCQDKTPDERAKTLEETNLFTEVHAEAAGSGQSTLREQDMDTDLHFTCFVQAPDPSARDAEVETSHKRIIELDGRRVGPVDRGPVSSGDLLLDVAEFIKKHYMDQSSSMQFGMAALSPPEM</sequence>
<dbReference type="GeneID" id="19202138"/>
<comment type="similarity">
    <text evidence="2 7 8">Belongs to the peptidase C12 family.</text>
</comment>
<dbReference type="GO" id="GO:0004843">
    <property type="term" value="F:cysteine-type deubiquitinase activity"/>
    <property type="evidence" value="ECO:0007669"/>
    <property type="project" value="UniProtKB-UniRule"/>
</dbReference>
<evidence type="ECO:0000256" key="8">
    <source>
        <dbReference type="RuleBase" id="RU361215"/>
    </source>
</evidence>
<dbReference type="EMBL" id="JH711583">
    <property type="protein sequence ID" value="EIW77752.1"/>
    <property type="molecule type" value="Genomic_DNA"/>
</dbReference>
<dbReference type="InterPro" id="IPR001578">
    <property type="entry name" value="Peptidase_C12_UCH"/>
</dbReference>
<evidence type="ECO:0000256" key="5">
    <source>
        <dbReference type="ARBA" id="ARBA00022801"/>
    </source>
</evidence>
<dbReference type="FunFam" id="3.40.532.10:FF:000006">
    <property type="entry name" value="Ubiquitin carboxyl-terminal hydrolase"/>
    <property type="match status" value="1"/>
</dbReference>
<keyword evidence="4 7" id="KW-0833">Ubl conjugation pathway</keyword>
<dbReference type="GO" id="GO:0016579">
    <property type="term" value="P:protein deubiquitination"/>
    <property type="evidence" value="ECO:0007669"/>
    <property type="project" value="TreeGrafter"/>
</dbReference>
<evidence type="ECO:0000313" key="11">
    <source>
        <dbReference type="Proteomes" id="UP000053558"/>
    </source>
</evidence>
<accession>A0A5M3MEV9</accession>
<feature type="active site" description="Proton donor" evidence="7">
    <location>
        <position position="167"/>
    </location>
</feature>
<evidence type="ECO:0000256" key="2">
    <source>
        <dbReference type="ARBA" id="ARBA00009326"/>
    </source>
</evidence>
<keyword evidence="11" id="KW-1185">Reference proteome</keyword>
<evidence type="ECO:0000313" key="10">
    <source>
        <dbReference type="EMBL" id="EIW77752.1"/>
    </source>
</evidence>
<dbReference type="Proteomes" id="UP000053558">
    <property type="component" value="Unassembled WGS sequence"/>
</dbReference>
<dbReference type="InterPro" id="IPR038765">
    <property type="entry name" value="Papain-like_cys_pep_sf"/>
</dbReference>
<organism evidence="10 11">
    <name type="scientific">Coniophora puteana (strain RWD-64-598)</name>
    <name type="common">Brown rot fungus</name>
    <dbReference type="NCBI Taxonomy" id="741705"/>
    <lineage>
        <taxon>Eukaryota</taxon>
        <taxon>Fungi</taxon>
        <taxon>Dikarya</taxon>
        <taxon>Basidiomycota</taxon>
        <taxon>Agaricomycotina</taxon>
        <taxon>Agaricomycetes</taxon>
        <taxon>Agaricomycetidae</taxon>
        <taxon>Boletales</taxon>
        <taxon>Coniophorineae</taxon>
        <taxon>Coniophoraceae</taxon>
        <taxon>Coniophora</taxon>
    </lineage>
</organism>
<keyword evidence="5 7" id="KW-0378">Hydrolase</keyword>
<dbReference type="OMA" id="TCFVQAP"/>
<dbReference type="AlphaFoldDB" id="A0A5M3MEV9"/>
<dbReference type="SUPFAM" id="SSF54001">
    <property type="entry name" value="Cysteine proteinases"/>
    <property type="match status" value="1"/>
</dbReference>
<feature type="domain" description="UCH catalytic" evidence="9">
    <location>
        <begin position="4"/>
        <end position="240"/>
    </location>
</feature>
<dbReference type="GO" id="GO:0006511">
    <property type="term" value="P:ubiquitin-dependent protein catabolic process"/>
    <property type="evidence" value="ECO:0007669"/>
    <property type="project" value="UniProtKB-UniRule"/>
</dbReference>
<feature type="site" description="Transition state stabilizer" evidence="7">
    <location>
        <position position="89"/>
    </location>
</feature>
<dbReference type="PANTHER" id="PTHR10589:SF17">
    <property type="entry name" value="UBIQUITIN CARBOXYL-TERMINAL HYDROLASE"/>
    <property type="match status" value="1"/>
</dbReference>
<evidence type="ECO:0000256" key="3">
    <source>
        <dbReference type="ARBA" id="ARBA00022670"/>
    </source>
</evidence>
<evidence type="ECO:0000256" key="7">
    <source>
        <dbReference type="PROSITE-ProRule" id="PRU01393"/>
    </source>
</evidence>
<evidence type="ECO:0000256" key="1">
    <source>
        <dbReference type="ARBA" id="ARBA00000707"/>
    </source>
</evidence>
<keyword evidence="6 7" id="KW-0788">Thiol protease</keyword>
<protein>
    <recommendedName>
        <fullName evidence="8">Ubiquitin carboxyl-terminal hydrolase</fullName>
        <ecNumber evidence="8">3.4.19.12</ecNumber>
    </recommendedName>
</protein>
<dbReference type="PANTHER" id="PTHR10589">
    <property type="entry name" value="UBIQUITIN CARBOXYL-TERMINAL HYDROLASE"/>
    <property type="match status" value="1"/>
</dbReference>
<dbReference type="InterPro" id="IPR036959">
    <property type="entry name" value="Peptidase_C12_UCH_sf"/>
</dbReference>
<evidence type="ECO:0000256" key="6">
    <source>
        <dbReference type="ARBA" id="ARBA00022807"/>
    </source>
</evidence>
<evidence type="ECO:0000259" key="9">
    <source>
        <dbReference type="PROSITE" id="PS52048"/>
    </source>
</evidence>
<dbReference type="OrthoDB" id="427186at2759"/>
<feature type="active site" description="Nucleophile" evidence="7">
    <location>
        <position position="95"/>
    </location>
</feature>
<dbReference type="GO" id="GO:0005737">
    <property type="term" value="C:cytoplasm"/>
    <property type="evidence" value="ECO:0007669"/>
    <property type="project" value="TreeGrafter"/>
</dbReference>
<gene>
    <name evidence="10" type="ORF">CONPUDRAFT_145951</name>
</gene>
<comment type="caution">
    <text evidence="10">The sequence shown here is derived from an EMBL/GenBank/DDBJ whole genome shotgun (WGS) entry which is preliminary data.</text>
</comment>
<name>A0A5M3MEV9_CONPW</name>
<dbReference type="EC" id="3.4.19.12" evidence="8"/>
<dbReference type="Pfam" id="PF01088">
    <property type="entry name" value="Peptidase_C12"/>
    <property type="match status" value="1"/>
</dbReference>
<dbReference type="KEGG" id="cput:CONPUDRAFT_145951"/>
<reference evidence="11" key="1">
    <citation type="journal article" date="2012" name="Science">
        <title>The Paleozoic origin of enzymatic lignin decomposition reconstructed from 31 fungal genomes.</title>
        <authorList>
            <person name="Floudas D."/>
            <person name="Binder M."/>
            <person name="Riley R."/>
            <person name="Barry K."/>
            <person name="Blanchette R.A."/>
            <person name="Henrissat B."/>
            <person name="Martinez A.T."/>
            <person name="Otillar R."/>
            <person name="Spatafora J.W."/>
            <person name="Yadav J.S."/>
            <person name="Aerts A."/>
            <person name="Benoit I."/>
            <person name="Boyd A."/>
            <person name="Carlson A."/>
            <person name="Copeland A."/>
            <person name="Coutinho P.M."/>
            <person name="de Vries R.P."/>
            <person name="Ferreira P."/>
            <person name="Findley K."/>
            <person name="Foster B."/>
            <person name="Gaskell J."/>
            <person name="Glotzer D."/>
            <person name="Gorecki P."/>
            <person name="Heitman J."/>
            <person name="Hesse C."/>
            <person name="Hori C."/>
            <person name="Igarashi K."/>
            <person name="Jurgens J.A."/>
            <person name="Kallen N."/>
            <person name="Kersten P."/>
            <person name="Kohler A."/>
            <person name="Kuees U."/>
            <person name="Kumar T.K.A."/>
            <person name="Kuo A."/>
            <person name="LaButti K."/>
            <person name="Larrondo L.F."/>
            <person name="Lindquist E."/>
            <person name="Ling A."/>
            <person name="Lombard V."/>
            <person name="Lucas S."/>
            <person name="Lundell T."/>
            <person name="Martin R."/>
            <person name="McLaughlin D.J."/>
            <person name="Morgenstern I."/>
            <person name="Morin E."/>
            <person name="Murat C."/>
            <person name="Nagy L.G."/>
            <person name="Nolan M."/>
            <person name="Ohm R.A."/>
            <person name="Patyshakuliyeva A."/>
            <person name="Rokas A."/>
            <person name="Ruiz-Duenas F.J."/>
            <person name="Sabat G."/>
            <person name="Salamov A."/>
            <person name="Samejima M."/>
            <person name="Schmutz J."/>
            <person name="Slot J.C."/>
            <person name="St John F."/>
            <person name="Stenlid J."/>
            <person name="Sun H."/>
            <person name="Sun S."/>
            <person name="Syed K."/>
            <person name="Tsang A."/>
            <person name="Wiebenga A."/>
            <person name="Young D."/>
            <person name="Pisabarro A."/>
            <person name="Eastwood D.C."/>
            <person name="Martin F."/>
            <person name="Cullen D."/>
            <person name="Grigoriev I.V."/>
            <person name="Hibbett D.S."/>
        </authorList>
    </citation>
    <scope>NUCLEOTIDE SEQUENCE [LARGE SCALE GENOMIC DNA]</scope>
    <source>
        <strain evidence="11">RWD-64-598 SS2</strain>
    </source>
</reference>
<proteinExistence type="inferred from homology"/>
<dbReference type="PRINTS" id="PR00707">
    <property type="entry name" value="UBCTHYDRLASE"/>
</dbReference>
<keyword evidence="3 7" id="KW-0645">Protease</keyword>
<dbReference type="Gene3D" id="3.40.532.10">
    <property type="entry name" value="Peptidase C12, ubiquitin carboxyl-terminal hydrolase"/>
    <property type="match status" value="1"/>
</dbReference>
<comment type="catalytic activity">
    <reaction evidence="1 7 8">
        <text>Thiol-dependent hydrolysis of ester, thioester, amide, peptide and isopeptide bonds formed by the C-terminal Gly of ubiquitin (a 76-residue protein attached to proteins as an intracellular targeting signal).</text>
        <dbReference type="EC" id="3.4.19.12"/>
    </reaction>
</comment>